<evidence type="ECO:0000313" key="1">
    <source>
        <dbReference type="EMBL" id="MQW92739.1"/>
    </source>
</evidence>
<dbReference type="AlphaFoldDB" id="A0A5Q0P1Z6"/>
<keyword evidence="3" id="KW-1185">Reference proteome</keyword>
<dbReference type="EMBL" id="WITK01000016">
    <property type="protein sequence ID" value="MQW92739.1"/>
    <property type="molecule type" value="Genomic_DNA"/>
</dbReference>
<organism evidence="1 4">
    <name type="scientific">Acinetobacter wanghuae</name>
    <dbReference type="NCBI Taxonomy" id="2662362"/>
    <lineage>
        <taxon>Bacteria</taxon>
        <taxon>Pseudomonadati</taxon>
        <taxon>Pseudomonadota</taxon>
        <taxon>Gammaproteobacteria</taxon>
        <taxon>Moraxellales</taxon>
        <taxon>Moraxellaceae</taxon>
        <taxon>Acinetobacter</taxon>
    </lineage>
</organism>
<dbReference type="GO" id="GO:0003677">
    <property type="term" value="F:DNA binding"/>
    <property type="evidence" value="ECO:0007669"/>
    <property type="project" value="UniProtKB-KW"/>
</dbReference>
<accession>A0A5Q0P1Z6</accession>
<proteinExistence type="predicted"/>
<evidence type="ECO:0000313" key="3">
    <source>
        <dbReference type="Proteomes" id="UP000327478"/>
    </source>
</evidence>
<evidence type="ECO:0000313" key="2">
    <source>
        <dbReference type="EMBL" id="QGA10563.1"/>
    </source>
</evidence>
<dbReference type="SUPFAM" id="SSF52172">
    <property type="entry name" value="CheY-like"/>
    <property type="match status" value="1"/>
</dbReference>
<keyword evidence="1" id="KW-0238">DNA-binding</keyword>
<dbReference type="Gene3D" id="3.40.50.2300">
    <property type="match status" value="1"/>
</dbReference>
<protein>
    <submittedName>
        <fullName evidence="1">DNA-binding response regulator</fullName>
    </submittedName>
</protein>
<reference evidence="3 4" key="1">
    <citation type="submission" date="2019-10" db="EMBL/GenBank/DDBJ databases">
        <authorList>
            <person name="Dong K."/>
        </authorList>
    </citation>
    <scope>NUCLEOTIDE SEQUENCE [LARGE SCALE GENOMIC DNA]</scope>
    <source>
        <strain evidence="3">dk386</strain>
        <strain evidence="2">Dk386</strain>
        <strain evidence="1">Dk771</strain>
        <strain evidence="4">dk771</strain>
    </source>
</reference>
<dbReference type="EMBL" id="CP045650">
    <property type="protein sequence ID" value="QGA10563.1"/>
    <property type="molecule type" value="Genomic_DNA"/>
</dbReference>
<gene>
    <name evidence="2" type="ORF">GFH30_03745</name>
    <name evidence="1" type="ORF">GHJ48_10125</name>
</gene>
<dbReference type="Proteomes" id="UP000327478">
    <property type="component" value="Chromosome"/>
</dbReference>
<name>A0A5Q0P1Z6_9GAMM</name>
<dbReference type="Proteomes" id="UP000480556">
    <property type="component" value="Unassembled WGS sequence"/>
</dbReference>
<dbReference type="RefSeq" id="WP_153370964.1">
    <property type="nucleotide sequence ID" value="NZ_CP045650.1"/>
</dbReference>
<evidence type="ECO:0000313" key="4">
    <source>
        <dbReference type="Proteomes" id="UP000480556"/>
    </source>
</evidence>
<dbReference type="InterPro" id="IPR011006">
    <property type="entry name" value="CheY-like_superfamily"/>
</dbReference>
<sequence>MAMMLPVPILIIRPSADLDLSKIDAVIQALGYHQDMVLYADHEHDAAAIIEQHLPNLILYGVASPVHVEFISRIKQKLYNDQFITVVALSSAPLIYSALLQGIDSYLLLEQPIEDLSESLKIALRGGAYLHSDVAQYLLDQIHQNSLLMNKIHPQEQQLLSLFAQNMPFEQILQHLQSHDFQVHQMVRQIYRKIAQS</sequence>